<evidence type="ECO:0000259" key="2">
    <source>
        <dbReference type="Pfam" id="PF01978"/>
    </source>
</evidence>
<feature type="compositionally biased region" description="Basic and acidic residues" evidence="1">
    <location>
        <begin position="20"/>
        <end position="35"/>
    </location>
</feature>
<protein>
    <submittedName>
        <fullName evidence="3">Helix-turn-helix domain-containing protein</fullName>
    </submittedName>
</protein>
<gene>
    <name evidence="3" type="ORF">ACFQKD_02260</name>
</gene>
<dbReference type="InterPro" id="IPR011991">
    <property type="entry name" value="ArsR-like_HTH"/>
</dbReference>
<dbReference type="EMBL" id="JBHTAG010000002">
    <property type="protein sequence ID" value="MFC7096114.1"/>
    <property type="molecule type" value="Genomic_DNA"/>
</dbReference>
<evidence type="ECO:0000256" key="1">
    <source>
        <dbReference type="SAM" id="MobiDB-lite"/>
    </source>
</evidence>
<proteinExistence type="predicted"/>
<dbReference type="Pfam" id="PF01978">
    <property type="entry name" value="TrmB"/>
    <property type="match status" value="1"/>
</dbReference>
<dbReference type="Proteomes" id="UP001596388">
    <property type="component" value="Unassembled WGS sequence"/>
</dbReference>
<keyword evidence="4" id="KW-1185">Reference proteome</keyword>
<comment type="caution">
    <text evidence="3">The sequence shown here is derived from an EMBL/GenBank/DDBJ whole genome shotgun (WGS) entry which is preliminary data.</text>
</comment>
<dbReference type="SUPFAM" id="SSF46785">
    <property type="entry name" value="Winged helix' DNA-binding domain"/>
    <property type="match status" value="1"/>
</dbReference>
<dbReference type="RefSeq" id="WP_390218581.1">
    <property type="nucleotide sequence ID" value="NZ_CP119989.1"/>
</dbReference>
<name>A0ABD5WRD5_9EURY</name>
<sequence length="174" mass="18760">MSTDEAPEDGGDAENTADENSPRGELREAAERLEEGATEVAGGFDERIVDLLSWLLDTETRARIYVYLREHPGSTSDEVAEGTGLYPSTVREALAELHGEETVTRTKREAAGAGNNPYEYEAIEPSELVEGVVGEVQDQLNTVFNLDAQLSGDGGSDDGDDPVSISVERPDDED</sequence>
<evidence type="ECO:0000313" key="4">
    <source>
        <dbReference type="Proteomes" id="UP001596388"/>
    </source>
</evidence>
<dbReference type="InterPro" id="IPR036388">
    <property type="entry name" value="WH-like_DNA-bd_sf"/>
</dbReference>
<reference evidence="3 4" key="1">
    <citation type="journal article" date="2019" name="Int. J. Syst. Evol. Microbiol.">
        <title>The Global Catalogue of Microorganisms (GCM) 10K type strain sequencing project: providing services to taxonomists for standard genome sequencing and annotation.</title>
        <authorList>
            <consortium name="The Broad Institute Genomics Platform"/>
            <consortium name="The Broad Institute Genome Sequencing Center for Infectious Disease"/>
            <person name="Wu L."/>
            <person name="Ma J."/>
        </authorList>
    </citation>
    <scope>NUCLEOTIDE SEQUENCE [LARGE SCALE GENOMIC DNA]</scope>
    <source>
        <strain evidence="3 4">DT55</strain>
    </source>
</reference>
<dbReference type="Gene3D" id="1.10.10.10">
    <property type="entry name" value="Winged helix-like DNA-binding domain superfamily/Winged helix DNA-binding domain"/>
    <property type="match status" value="1"/>
</dbReference>
<feature type="region of interest" description="Disordered" evidence="1">
    <location>
        <begin position="1"/>
        <end position="38"/>
    </location>
</feature>
<dbReference type="CDD" id="cd00090">
    <property type="entry name" value="HTH_ARSR"/>
    <property type="match status" value="1"/>
</dbReference>
<dbReference type="AlphaFoldDB" id="A0ABD5WRD5"/>
<feature type="compositionally biased region" description="Acidic residues" evidence="1">
    <location>
        <begin position="1"/>
        <end position="17"/>
    </location>
</feature>
<dbReference type="InterPro" id="IPR036390">
    <property type="entry name" value="WH_DNA-bd_sf"/>
</dbReference>
<organism evidence="3 4">
    <name type="scientific">Halobaculum marinum</name>
    <dbReference type="NCBI Taxonomy" id="3031996"/>
    <lineage>
        <taxon>Archaea</taxon>
        <taxon>Methanobacteriati</taxon>
        <taxon>Methanobacteriota</taxon>
        <taxon>Stenosarchaea group</taxon>
        <taxon>Halobacteria</taxon>
        <taxon>Halobacteriales</taxon>
        <taxon>Haloferacaceae</taxon>
        <taxon>Halobaculum</taxon>
    </lineage>
</organism>
<feature type="domain" description="Transcription regulator TrmB N-terminal" evidence="2">
    <location>
        <begin position="59"/>
        <end position="125"/>
    </location>
</feature>
<accession>A0ABD5WRD5</accession>
<feature type="region of interest" description="Disordered" evidence="1">
    <location>
        <begin position="147"/>
        <end position="174"/>
    </location>
</feature>
<evidence type="ECO:0000313" key="3">
    <source>
        <dbReference type="EMBL" id="MFC7096114.1"/>
    </source>
</evidence>
<dbReference type="InterPro" id="IPR002831">
    <property type="entry name" value="Tscrpt_reg_TrmB_N"/>
</dbReference>
<dbReference type="GeneID" id="79270001"/>